<dbReference type="GO" id="GO:0006099">
    <property type="term" value="P:tricarboxylic acid cycle"/>
    <property type="evidence" value="ECO:0007669"/>
    <property type="project" value="TreeGrafter"/>
</dbReference>
<accession>A0A9N8WDF3</accession>
<keyword evidence="2 4" id="KW-0496">Mitochondrion</keyword>
<dbReference type="GO" id="GO:0005759">
    <property type="term" value="C:mitochondrial matrix"/>
    <property type="evidence" value="ECO:0007669"/>
    <property type="project" value="UniProtKB-SubCell"/>
</dbReference>
<comment type="similarity">
    <text evidence="4">Belongs to the SDHAF2 family.</text>
</comment>
<evidence type="ECO:0000256" key="1">
    <source>
        <dbReference type="ARBA" id="ARBA00004305"/>
    </source>
</evidence>
<name>A0A9N8WDF3_9GLOM</name>
<keyword evidence="3 4" id="KW-0143">Chaperone</keyword>
<organism evidence="5 6">
    <name type="scientific">Ambispora gerdemannii</name>
    <dbReference type="NCBI Taxonomy" id="144530"/>
    <lineage>
        <taxon>Eukaryota</taxon>
        <taxon>Fungi</taxon>
        <taxon>Fungi incertae sedis</taxon>
        <taxon>Mucoromycota</taxon>
        <taxon>Glomeromycotina</taxon>
        <taxon>Glomeromycetes</taxon>
        <taxon>Archaeosporales</taxon>
        <taxon>Ambisporaceae</taxon>
        <taxon>Ambispora</taxon>
    </lineage>
</organism>
<comment type="function">
    <text evidence="4">Plays an essential role in the assembly of succinate dehydrogenase (SDH), an enzyme complex (also referred to as respiratory complex II) that is a component of both the tricarboxylic acid (TCA) cycle and the mitochondrial electron transport chain, and which couples the oxidation of succinate to fumarate with the reduction of ubiquinone (coenzyme Q) to ubiquinol. Required for flavinylation (covalent attachment of FAD) of the flavoprotein subunit of the SDH catalytic dimer.</text>
</comment>
<dbReference type="FunFam" id="1.10.150.250:FF:000002">
    <property type="entry name" value="Succinate dehydrogenase assembly factor 2, mitochondrial"/>
    <property type="match status" value="1"/>
</dbReference>
<dbReference type="PANTHER" id="PTHR12469">
    <property type="entry name" value="PROTEIN EMI5 HOMOLOG, MITOCHONDRIAL"/>
    <property type="match status" value="1"/>
</dbReference>
<dbReference type="AlphaFoldDB" id="A0A9N8WDF3"/>
<protein>
    <recommendedName>
        <fullName evidence="4">Succinate dehydrogenase assembly factor 2, mitochondrial</fullName>
        <shortName evidence="4">SDH assembly factor 2</shortName>
        <shortName evidence="4">SDHAF2</shortName>
    </recommendedName>
</protein>
<dbReference type="PANTHER" id="PTHR12469:SF2">
    <property type="entry name" value="SUCCINATE DEHYDROGENASE ASSEMBLY FACTOR 2, MITOCHONDRIAL"/>
    <property type="match status" value="1"/>
</dbReference>
<dbReference type="InterPro" id="IPR005631">
    <property type="entry name" value="SDH"/>
</dbReference>
<reference evidence="5" key="1">
    <citation type="submission" date="2021-06" db="EMBL/GenBank/DDBJ databases">
        <authorList>
            <person name="Kallberg Y."/>
            <person name="Tangrot J."/>
            <person name="Rosling A."/>
        </authorList>
    </citation>
    <scope>NUCLEOTIDE SEQUENCE</scope>
    <source>
        <strain evidence="5">MT106</strain>
    </source>
</reference>
<evidence type="ECO:0000256" key="4">
    <source>
        <dbReference type="HAMAP-Rule" id="MF_03057"/>
    </source>
</evidence>
<comment type="subcellular location">
    <subcellularLocation>
        <location evidence="1 4">Mitochondrion matrix</location>
    </subcellularLocation>
</comment>
<dbReference type="InterPro" id="IPR036714">
    <property type="entry name" value="SDH_sf"/>
</dbReference>
<dbReference type="EMBL" id="CAJVPL010000287">
    <property type="protein sequence ID" value="CAG8479167.1"/>
    <property type="molecule type" value="Genomic_DNA"/>
</dbReference>
<dbReference type="InterPro" id="IPR028882">
    <property type="entry name" value="SDHAF2"/>
</dbReference>
<dbReference type="HAMAP" id="MF_03057">
    <property type="entry name" value="SDHAF2"/>
    <property type="match status" value="1"/>
</dbReference>
<evidence type="ECO:0000256" key="3">
    <source>
        <dbReference type="ARBA" id="ARBA00023186"/>
    </source>
</evidence>
<evidence type="ECO:0000256" key="2">
    <source>
        <dbReference type="ARBA" id="ARBA00023128"/>
    </source>
</evidence>
<comment type="caution">
    <text evidence="5">The sequence shown here is derived from an EMBL/GenBank/DDBJ whole genome shotgun (WGS) entry which is preliminary data.</text>
</comment>
<keyword evidence="6" id="KW-1185">Reference proteome</keyword>
<dbReference type="Pfam" id="PF03937">
    <property type="entry name" value="Sdh5"/>
    <property type="match status" value="1"/>
</dbReference>
<evidence type="ECO:0000313" key="5">
    <source>
        <dbReference type="EMBL" id="CAG8479167.1"/>
    </source>
</evidence>
<dbReference type="SUPFAM" id="SSF109910">
    <property type="entry name" value="YgfY-like"/>
    <property type="match status" value="1"/>
</dbReference>
<dbReference type="Proteomes" id="UP000789831">
    <property type="component" value="Unassembled WGS sequence"/>
</dbReference>
<evidence type="ECO:0000313" key="6">
    <source>
        <dbReference type="Proteomes" id="UP000789831"/>
    </source>
</evidence>
<dbReference type="OrthoDB" id="284292at2759"/>
<dbReference type="Gene3D" id="1.10.150.250">
    <property type="entry name" value="Flavinator of succinate dehydrogenase"/>
    <property type="match status" value="1"/>
</dbReference>
<dbReference type="GO" id="GO:0034553">
    <property type="term" value="P:mitochondrial respiratory chain complex II assembly"/>
    <property type="evidence" value="ECO:0007669"/>
    <property type="project" value="TreeGrafter"/>
</dbReference>
<proteinExistence type="inferred from homology"/>
<sequence length="217" mass="25111">MWKISVSLMFNNYSKISSPMIKLNFQSTAQRSIVSTPLHRHHFKSIIRSIISTRLHRHKYTTTSDDDSSLLSSPSSDDTTISTRQKRIARLLYQSRKRGILETDLLLSTFASAHLSSLNDKQLDEYESLVTIPDWDIYYLATGKKMVDQVEVIRSGIIRLNPSSNKDDDVNENIELWRNSEILTMLRDHVKNRISVVENDKERKKAGVLRMPDLKFD</sequence>
<gene>
    <name evidence="5" type="ORF">AGERDE_LOCUS3144</name>
</gene>
<dbReference type="GO" id="GO:0006121">
    <property type="term" value="P:mitochondrial electron transport, succinate to ubiquinone"/>
    <property type="evidence" value="ECO:0007669"/>
    <property type="project" value="UniProtKB-UniRule"/>
</dbReference>
<comment type="subunit">
    <text evidence="4">Interacts with the flavoprotein subunit within the SDH catalytic dimer.</text>
</comment>